<reference evidence="2" key="1">
    <citation type="journal article" date="2020" name="Stud. Mycol.">
        <title>101 Dothideomycetes genomes: a test case for predicting lifestyles and emergence of pathogens.</title>
        <authorList>
            <person name="Haridas S."/>
            <person name="Albert R."/>
            <person name="Binder M."/>
            <person name="Bloem J."/>
            <person name="Labutti K."/>
            <person name="Salamov A."/>
            <person name="Andreopoulos B."/>
            <person name="Baker S."/>
            <person name="Barry K."/>
            <person name="Bills G."/>
            <person name="Bluhm B."/>
            <person name="Cannon C."/>
            <person name="Castanera R."/>
            <person name="Culley D."/>
            <person name="Daum C."/>
            <person name="Ezra D."/>
            <person name="Gonzalez J."/>
            <person name="Henrissat B."/>
            <person name="Kuo A."/>
            <person name="Liang C."/>
            <person name="Lipzen A."/>
            <person name="Lutzoni F."/>
            <person name="Magnuson J."/>
            <person name="Mondo S."/>
            <person name="Nolan M."/>
            <person name="Ohm R."/>
            <person name="Pangilinan J."/>
            <person name="Park H.-J."/>
            <person name="Ramirez L."/>
            <person name="Alfaro M."/>
            <person name="Sun H."/>
            <person name="Tritt A."/>
            <person name="Yoshinaga Y."/>
            <person name="Zwiers L.-H."/>
            <person name="Turgeon B."/>
            <person name="Goodwin S."/>
            <person name="Spatafora J."/>
            <person name="Crous P."/>
            <person name="Grigoriev I."/>
        </authorList>
    </citation>
    <scope>NUCLEOTIDE SEQUENCE</scope>
    <source>
        <strain evidence="2">CBS 122681</strain>
    </source>
</reference>
<dbReference type="Proteomes" id="UP000799324">
    <property type="component" value="Unassembled WGS sequence"/>
</dbReference>
<keyword evidence="3" id="KW-1185">Reference proteome</keyword>
<protein>
    <submittedName>
        <fullName evidence="2">Uncharacterized protein</fullName>
    </submittedName>
</protein>
<dbReference type="EMBL" id="MU004329">
    <property type="protein sequence ID" value="KAF2657068.1"/>
    <property type="molecule type" value="Genomic_DNA"/>
</dbReference>
<accession>A0A6A6TDJ8</accession>
<evidence type="ECO:0000256" key="1">
    <source>
        <dbReference type="SAM" id="MobiDB-lite"/>
    </source>
</evidence>
<organism evidence="2 3">
    <name type="scientific">Lophiostoma macrostomum CBS 122681</name>
    <dbReference type="NCBI Taxonomy" id="1314788"/>
    <lineage>
        <taxon>Eukaryota</taxon>
        <taxon>Fungi</taxon>
        <taxon>Dikarya</taxon>
        <taxon>Ascomycota</taxon>
        <taxon>Pezizomycotina</taxon>
        <taxon>Dothideomycetes</taxon>
        <taxon>Pleosporomycetidae</taxon>
        <taxon>Pleosporales</taxon>
        <taxon>Lophiostomataceae</taxon>
        <taxon>Lophiostoma</taxon>
    </lineage>
</organism>
<name>A0A6A6TDJ8_9PLEO</name>
<dbReference type="AlphaFoldDB" id="A0A6A6TDJ8"/>
<gene>
    <name evidence="2" type="ORF">K491DRAFT_348950</name>
</gene>
<proteinExistence type="predicted"/>
<feature type="region of interest" description="Disordered" evidence="1">
    <location>
        <begin position="142"/>
        <end position="162"/>
    </location>
</feature>
<evidence type="ECO:0000313" key="3">
    <source>
        <dbReference type="Proteomes" id="UP000799324"/>
    </source>
</evidence>
<sequence>MPQPSSLPFSPLLSHLNLDKHPFQVTAYPLSNKVCRGIIPYPRCSDQITSDELYCPSPYPCKTPWGTAWCYAARVLWCPSAAHDSRLQPTAKKDEDDKRKRCPSFRSFVRCRVAMYTGSDQDHRSCCHALRVCMHLHISLPRGRQGNQESGSSEKRKRKRER</sequence>
<evidence type="ECO:0000313" key="2">
    <source>
        <dbReference type="EMBL" id="KAF2657068.1"/>
    </source>
</evidence>